<evidence type="ECO:0000313" key="13">
    <source>
        <dbReference type="Proteomes" id="UP000799302"/>
    </source>
</evidence>
<dbReference type="GO" id="GO:0008017">
    <property type="term" value="F:microtubule binding"/>
    <property type="evidence" value="ECO:0007669"/>
    <property type="project" value="TreeGrafter"/>
</dbReference>
<dbReference type="Gene3D" id="3.30.160.430">
    <property type="match status" value="1"/>
</dbReference>
<evidence type="ECO:0000313" key="12">
    <source>
        <dbReference type="EMBL" id="KAF2668574.1"/>
    </source>
</evidence>
<comment type="subcellular location">
    <subcellularLocation>
        <location evidence="1">Cytoplasm</location>
        <location evidence="1">Cytoskeleton</location>
        <location evidence="1">Microtubule organizing center</location>
    </subcellularLocation>
    <subcellularLocation>
        <location evidence="11">Nucleus</location>
    </subcellularLocation>
    <subcellularLocation>
        <location evidence="11">Chromosome</location>
        <location evidence="11">Centromere</location>
        <location evidence="11">Kinetochore</location>
    </subcellularLocation>
</comment>
<evidence type="ECO:0000256" key="5">
    <source>
        <dbReference type="ARBA" id="ARBA00022776"/>
    </source>
</evidence>
<dbReference type="AlphaFoldDB" id="A0A6A6UCB9"/>
<reference evidence="12" key="1">
    <citation type="journal article" date="2020" name="Stud. Mycol.">
        <title>101 Dothideomycetes genomes: a test case for predicting lifestyles and emergence of pathogens.</title>
        <authorList>
            <person name="Haridas S."/>
            <person name="Albert R."/>
            <person name="Binder M."/>
            <person name="Bloem J."/>
            <person name="Labutti K."/>
            <person name="Salamov A."/>
            <person name="Andreopoulos B."/>
            <person name="Baker S."/>
            <person name="Barry K."/>
            <person name="Bills G."/>
            <person name="Bluhm B."/>
            <person name="Cannon C."/>
            <person name="Castanera R."/>
            <person name="Culley D."/>
            <person name="Daum C."/>
            <person name="Ezra D."/>
            <person name="Gonzalez J."/>
            <person name="Henrissat B."/>
            <person name="Kuo A."/>
            <person name="Liang C."/>
            <person name="Lipzen A."/>
            <person name="Lutzoni F."/>
            <person name="Magnuson J."/>
            <person name="Mondo S."/>
            <person name="Nolan M."/>
            <person name="Ohm R."/>
            <person name="Pangilinan J."/>
            <person name="Park H.-J."/>
            <person name="Ramirez L."/>
            <person name="Alfaro M."/>
            <person name="Sun H."/>
            <person name="Tritt A."/>
            <person name="Yoshinaga Y."/>
            <person name="Zwiers L.-H."/>
            <person name="Turgeon B."/>
            <person name="Goodwin S."/>
            <person name="Spatafora J."/>
            <person name="Crous P."/>
            <person name="Grigoriev I."/>
        </authorList>
    </citation>
    <scope>NUCLEOTIDE SEQUENCE</scope>
    <source>
        <strain evidence="12">CBS 115976</strain>
    </source>
</reference>
<dbReference type="PANTHER" id="PTHR22142:SF2">
    <property type="entry name" value="KINETOCHORE PROTEIN SPC24"/>
    <property type="match status" value="1"/>
</dbReference>
<keyword evidence="3 11" id="KW-0158">Chromosome</keyword>
<evidence type="ECO:0000256" key="6">
    <source>
        <dbReference type="ARBA" id="ARBA00022838"/>
    </source>
</evidence>
<evidence type="ECO:0000256" key="1">
    <source>
        <dbReference type="ARBA" id="ARBA00004267"/>
    </source>
</evidence>
<evidence type="ECO:0000256" key="11">
    <source>
        <dbReference type="RuleBase" id="RU368011"/>
    </source>
</evidence>
<dbReference type="Pfam" id="PF08286">
    <property type="entry name" value="Spc24"/>
    <property type="match status" value="1"/>
</dbReference>
<dbReference type="PANTHER" id="PTHR22142">
    <property type="match status" value="1"/>
</dbReference>
<comment type="similarity">
    <text evidence="2 11">Belongs to the SPC24 family.</text>
</comment>
<keyword evidence="5 11" id="KW-0498">Mitosis</keyword>
<evidence type="ECO:0000256" key="7">
    <source>
        <dbReference type="ARBA" id="ARBA00023054"/>
    </source>
</evidence>
<dbReference type="Proteomes" id="UP000799302">
    <property type="component" value="Unassembled WGS sequence"/>
</dbReference>
<sequence>MLLDEDPASLIANCITNFSTKPDRDCLKRTHAALADLHSQRASLLTSQRTTLASQNRTLANLQNNHAITTKSHNPITHSTEISRLDTAKFRIAKEAHELEIATERLAKEIGGAKRALSEDGEGVGGMAGREEEGADEMLLKLKVYRMLGIDVEADAETGLYNKAVVRSGKKGDVKVVNVDPRFSRYFYANYFWDAL</sequence>
<dbReference type="GO" id="GO:0005634">
    <property type="term" value="C:nucleus"/>
    <property type="evidence" value="ECO:0007669"/>
    <property type="project" value="UniProtKB-SubCell"/>
</dbReference>
<keyword evidence="10 11" id="KW-0137">Centromere</keyword>
<dbReference type="GO" id="GO:0051301">
    <property type="term" value="P:cell division"/>
    <property type="evidence" value="ECO:0007669"/>
    <property type="project" value="UniProtKB-UniRule"/>
</dbReference>
<protein>
    <recommendedName>
        <fullName evidence="11">Kinetochore protein Spc24</fullName>
    </recommendedName>
</protein>
<name>A0A6A6UCB9_9PEZI</name>
<organism evidence="12 13">
    <name type="scientific">Microthyrium microscopicum</name>
    <dbReference type="NCBI Taxonomy" id="703497"/>
    <lineage>
        <taxon>Eukaryota</taxon>
        <taxon>Fungi</taxon>
        <taxon>Dikarya</taxon>
        <taxon>Ascomycota</taxon>
        <taxon>Pezizomycotina</taxon>
        <taxon>Dothideomycetes</taxon>
        <taxon>Dothideomycetes incertae sedis</taxon>
        <taxon>Microthyriales</taxon>
        <taxon>Microthyriaceae</taxon>
        <taxon>Microthyrium</taxon>
    </lineage>
</organism>
<evidence type="ECO:0000256" key="2">
    <source>
        <dbReference type="ARBA" id="ARBA00007804"/>
    </source>
</evidence>
<dbReference type="GO" id="GO:0005815">
    <property type="term" value="C:microtubule organizing center"/>
    <property type="evidence" value="ECO:0007669"/>
    <property type="project" value="UniProtKB-SubCell"/>
</dbReference>
<gene>
    <name evidence="12" type="ORF">BT63DRAFT_425879</name>
</gene>
<proteinExistence type="inferred from homology"/>
<evidence type="ECO:0000256" key="9">
    <source>
        <dbReference type="ARBA" id="ARBA00023306"/>
    </source>
</evidence>
<keyword evidence="6 11" id="KW-0995">Kinetochore</keyword>
<keyword evidence="7" id="KW-0175">Coiled coil</keyword>
<evidence type="ECO:0000256" key="8">
    <source>
        <dbReference type="ARBA" id="ARBA00023242"/>
    </source>
</evidence>
<dbReference type="InterPro" id="IPR038066">
    <property type="entry name" value="Spc24_Fungi_globular_sf"/>
</dbReference>
<dbReference type="OrthoDB" id="3344830at2759"/>
<dbReference type="EMBL" id="MU004236">
    <property type="protein sequence ID" value="KAF2668574.1"/>
    <property type="molecule type" value="Genomic_DNA"/>
</dbReference>
<evidence type="ECO:0000256" key="10">
    <source>
        <dbReference type="ARBA" id="ARBA00023328"/>
    </source>
</evidence>
<keyword evidence="8 11" id="KW-0539">Nucleus</keyword>
<keyword evidence="9 11" id="KW-0131">Cell cycle</keyword>
<evidence type="ECO:0000256" key="3">
    <source>
        <dbReference type="ARBA" id="ARBA00022454"/>
    </source>
</evidence>
<keyword evidence="13" id="KW-1185">Reference proteome</keyword>
<dbReference type="InterPro" id="IPR013252">
    <property type="entry name" value="Ndc80_Spc24"/>
</dbReference>
<dbReference type="GO" id="GO:0007059">
    <property type="term" value="P:chromosome segregation"/>
    <property type="evidence" value="ECO:0007669"/>
    <property type="project" value="TreeGrafter"/>
</dbReference>
<comment type="subunit">
    <text evidence="11">Component of the NDC80 complex.</text>
</comment>
<dbReference type="SUPFAM" id="SSF143026">
    <property type="entry name" value="Kinetochore globular domain"/>
    <property type="match status" value="1"/>
</dbReference>
<keyword evidence="4 11" id="KW-0132">Cell division</keyword>
<comment type="function">
    <text evidence="11">Acts as a component of the essential kinetochore-associated NDC80 complex, which is required for chromosome segregation and spindle checkpoint activity.</text>
</comment>
<dbReference type="GO" id="GO:0031262">
    <property type="term" value="C:Ndc80 complex"/>
    <property type="evidence" value="ECO:0007669"/>
    <property type="project" value="TreeGrafter"/>
</dbReference>
<evidence type="ECO:0000256" key="4">
    <source>
        <dbReference type="ARBA" id="ARBA00022618"/>
    </source>
</evidence>
<accession>A0A6A6UCB9</accession>
<dbReference type="CDD" id="cd11565">
    <property type="entry name" value="RWD_Spc24"/>
    <property type="match status" value="1"/>
</dbReference>